<dbReference type="OrthoDB" id="1154639at2"/>
<evidence type="ECO:0000313" key="5">
    <source>
        <dbReference type="Proteomes" id="UP000290517"/>
    </source>
</evidence>
<dbReference type="Proteomes" id="UP000289805">
    <property type="component" value="Unassembled WGS sequence"/>
</dbReference>
<dbReference type="Proteomes" id="UP000290517">
    <property type="component" value="Unassembled WGS sequence"/>
</dbReference>
<comment type="caution">
    <text evidence="3">The sequence shown here is derived from an EMBL/GenBank/DDBJ whole genome shotgun (WGS) entry which is preliminary data.</text>
</comment>
<feature type="transmembrane region" description="Helical" evidence="1">
    <location>
        <begin position="120"/>
        <end position="146"/>
    </location>
</feature>
<evidence type="ECO:0000313" key="4">
    <source>
        <dbReference type="Proteomes" id="UP000289805"/>
    </source>
</evidence>
<feature type="transmembrane region" description="Helical" evidence="1">
    <location>
        <begin position="44"/>
        <end position="64"/>
    </location>
</feature>
<dbReference type="EMBL" id="SDJQ01000018">
    <property type="protein sequence ID" value="RXR32427.1"/>
    <property type="molecule type" value="Genomic_DNA"/>
</dbReference>
<dbReference type="PANTHER" id="PTHR33927">
    <property type="entry name" value="TRANSMEMBRANE PROTEIN"/>
    <property type="match status" value="1"/>
</dbReference>
<dbReference type="RefSeq" id="WP_051703211.1">
    <property type="nucleotide sequence ID" value="NZ_JOFV01000018.1"/>
</dbReference>
<evidence type="ECO:0000313" key="3">
    <source>
        <dbReference type="EMBL" id="RXR32427.1"/>
    </source>
</evidence>
<sequence length="452" mass="47779">MTSPRSTDHRSATTTVACTADRADLPPLLTGWRRLWTRPALMPYVRLVVLVLAINVAAAVALLPGTSTPARLDLTLTAAALNLGAAAVIRQQHVVNLLFRVATSAPVTWPLRVRAGLAKVYHLGGIHVGAAISATAWFTVFAATALSPTGQGLLSGPTLGVVVALTLLLLTIAALATAPLRRRRHDLFETSHRLGGWSTLVGFGALTVLFAHDLAPSDPWAAILTAPATWVLAVVVVCVGLPWLHLRKVAVDVHTPSSHVAIVRLHHDPRTFVGSSTTIARHPLGQWHPFANLVTPSRPELRLAISRAGDWTGSFIDSPPDHVWVRGVPTAGAGNVGKLFRKVVWITTGSGIGPCLPSLLAGAPAHLVWVTRTPDATFGPGLVAEITESLPDALVWDTRALGKPDLVALALDAVRTTGAEAVICISNRPTTFEVVEGLESRGIPAFGAIWDS</sequence>
<dbReference type="InterPro" id="IPR052979">
    <property type="entry name" value="Adenylate-forming_domain"/>
</dbReference>
<feature type="transmembrane region" description="Helical" evidence="1">
    <location>
        <begin position="197"/>
        <end position="215"/>
    </location>
</feature>
<reference evidence="4 5" key="1">
    <citation type="submission" date="2019-01" db="EMBL/GenBank/DDBJ databases">
        <title>Oerskovia turbata Genome sequencing and assembly.</title>
        <authorList>
            <person name="Dou T."/>
        </authorList>
    </citation>
    <scope>NUCLEOTIDE SEQUENCE [LARGE SCALE GENOMIC DNA]</scope>
    <source>
        <strain evidence="3 4">JCM12123</strain>
        <strain evidence="2 5">JCM3160</strain>
    </source>
</reference>
<protein>
    <submittedName>
        <fullName evidence="3">Uncharacterized protein</fullName>
    </submittedName>
</protein>
<keyword evidence="1" id="KW-0812">Transmembrane</keyword>
<proteinExistence type="predicted"/>
<feature type="transmembrane region" description="Helical" evidence="1">
    <location>
        <begin position="76"/>
        <end position="99"/>
    </location>
</feature>
<dbReference type="PANTHER" id="PTHR33927:SF5">
    <property type="entry name" value="ENZYME, PUTATIVE (AFU_ORTHOLOGUE AFUA_8G01222)-RELATED"/>
    <property type="match status" value="1"/>
</dbReference>
<feature type="transmembrane region" description="Helical" evidence="1">
    <location>
        <begin position="158"/>
        <end position="176"/>
    </location>
</feature>
<gene>
    <name evidence="2" type="ORF">EQW73_16600</name>
    <name evidence="3" type="ORF">EQW78_14035</name>
</gene>
<name>A0A4Q1KQX3_9CELL</name>
<feature type="transmembrane region" description="Helical" evidence="1">
    <location>
        <begin position="221"/>
        <end position="244"/>
    </location>
</feature>
<keyword evidence="1" id="KW-0472">Membrane</keyword>
<dbReference type="STRING" id="1713.GCA_000718325_03188"/>
<accession>A0A4Q1KQX3</accession>
<dbReference type="EMBL" id="SDJR01000013">
    <property type="protein sequence ID" value="RXR22362.1"/>
    <property type="molecule type" value="Genomic_DNA"/>
</dbReference>
<keyword evidence="5" id="KW-1185">Reference proteome</keyword>
<organism evidence="3 4">
    <name type="scientific">Oerskovia turbata</name>
    <dbReference type="NCBI Taxonomy" id="1713"/>
    <lineage>
        <taxon>Bacteria</taxon>
        <taxon>Bacillati</taxon>
        <taxon>Actinomycetota</taxon>
        <taxon>Actinomycetes</taxon>
        <taxon>Micrococcales</taxon>
        <taxon>Cellulomonadaceae</taxon>
        <taxon>Oerskovia</taxon>
    </lineage>
</organism>
<dbReference type="AlphaFoldDB" id="A0A4Q1KQX3"/>
<keyword evidence="1" id="KW-1133">Transmembrane helix</keyword>
<evidence type="ECO:0000256" key="1">
    <source>
        <dbReference type="SAM" id="Phobius"/>
    </source>
</evidence>
<evidence type="ECO:0000313" key="2">
    <source>
        <dbReference type="EMBL" id="RXR22362.1"/>
    </source>
</evidence>